<protein>
    <recommendedName>
        <fullName evidence="6">UvrD-like helicase ATP-binding domain-containing protein</fullName>
    </recommendedName>
</protein>
<evidence type="ECO:0000256" key="5">
    <source>
        <dbReference type="SAM" id="MobiDB-lite"/>
    </source>
</evidence>
<keyword evidence="2" id="KW-0378">Hydrolase</keyword>
<feature type="domain" description="UvrD-like helicase ATP-binding" evidence="6">
    <location>
        <begin position="3"/>
        <end position="89"/>
    </location>
</feature>
<dbReference type="Proteomes" id="UP001157017">
    <property type="component" value="Unassembled WGS sequence"/>
</dbReference>
<dbReference type="Gene3D" id="1.10.10.160">
    <property type="match status" value="1"/>
</dbReference>
<keyword evidence="8" id="KW-1185">Reference proteome</keyword>
<sequence length="143" mass="14895">MAHRGSPLRVLAAPGAGGTTALVEAVVDRVQRDGLSPGQVLVLAPSRLAATRLRERVTARLGRTVTEPLARTPQSFGFGVLRRAAALAGDPPPRLITGPEQDVVLREPARRARGRCRVRAGLAAAGSRPRSAPAASAGRRATC</sequence>
<evidence type="ECO:0000256" key="1">
    <source>
        <dbReference type="ARBA" id="ARBA00022741"/>
    </source>
</evidence>
<keyword evidence="1" id="KW-0547">Nucleotide-binding</keyword>
<evidence type="ECO:0000256" key="2">
    <source>
        <dbReference type="ARBA" id="ARBA00022801"/>
    </source>
</evidence>
<dbReference type="InterPro" id="IPR013986">
    <property type="entry name" value="DExx_box_DNA_helicase_dom_sf"/>
</dbReference>
<dbReference type="EMBL" id="BSUZ01000001">
    <property type="protein sequence ID" value="GMA88488.1"/>
    <property type="molecule type" value="Genomic_DNA"/>
</dbReference>
<keyword evidence="4" id="KW-0067">ATP-binding</keyword>
<accession>A0ABQ6JM88</accession>
<comment type="caution">
    <text evidence="7">The sequence shown here is derived from an EMBL/GenBank/DDBJ whole genome shotgun (WGS) entry which is preliminary data.</text>
</comment>
<dbReference type="Pfam" id="PF00580">
    <property type="entry name" value="UvrD-helicase"/>
    <property type="match status" value="1"/>
</dbReference>
<gene>
    <name evidence="7" type="ORF">GCM10025868_37380</name>
</gene>
<keyword evidence="3" id="KW-0347">Helicase</keyword>
<dbReference type="SUPFAM" id="SSF52540">
    <property type="entry name" value="P-loop containing nucleoside triphosphate hydrolases"/>
    <property type="match status" value="1"/>
</dbReference>
<evidence type="ECO:0000313" key="7">
    <source>
        <dbReference type="EMBL" id="GMA88488.1"/>
    </source>
</evidence>
<proteinExistence type="predicted"/>
<dbReference type="InterPro" id="IPR027417">
    <property type="entry name" value="P-loop_NTPase"/>
</dbReference>
<organism evidence="7 8">
    <name type="scientific">Angustibacter aerolatus</name>
    <dbReference type="NCBI Taxonomy" id="1162965"/>
    <lineage>
        <taxon>Bacteria</taxon>
        <taxon>Bacillati</taxon>
        <taxon>Actinomycetota</taxon>
        <taxon>Actinomycetes</taxon>
        <taxon>Kineosporiales</taxon>
        <taxon>Kineosporiaceae</taxon>
    </lineage>
</organism>
<evidence type="ECO:0000256" key="4">
    <source>
        <dbReference type="ARBA" id="ARBA00022840"/>
    </source>
</evidence>
<dbReference type="InterPro" id="IPR014016">
    <property type="entry name" value="UvrD-like_ATP-bd"/>
</dbReference>
<feature type="region of interest" description="Disordered" evidence="5">
    <location>
        <begin position="122"/>
        <end position="143"/>
    </location>
</feature>
<evidence type="ECO:0000256" key="3">
    <source>
        <dbReference type="ARBA" id="ARBA00022806"/>
    </source>
</evidence>
<dbReference type="Gene3D" id="3.40.50.300">
    <property type="entry name" value="P-loop containing nucleotide triphosphate hydrolases"/>
    <property type="match status" value="1"/>
</dbReference>
<evidence type="ECO:0000313" key="8">
    <source>
        <dbReference type="Proteomes" id="UP001157017"/>
    </source>
</evidence>
<reference evidence="8" key="1">
    <citation type="journal article" date="2019" name="Int. J. Syst. Evol. Microbiol.">
        <title>The Global Catalogue of Microorganisms (GCM) 10K type strain sequencing project: providing services to taxonomists for standard genome sequencing and annotation.</title>
        <authorList>
            <consortium name="The Broad Institute Genomics Platform"/>
            <consortium name="The Broad Institute Genome Sequencing Center for Infectious Disease"/>
            <person name="Wu L."/>
            <person name="Ma J."/>
        </authorList>
    </citation>
    <scope>NUCLEOTIDE SEQUENCE [LARGE SCALE GENOMIC DNA]</scope>
    <source>
        <strain evidence="8">NBRC 108730</strain>
    </source>
</reference>
<name>A0ABQ6JM88_9ACTN</name>
<evidence type="ECO:0000259" key="6">
    <source>
        <dbReference type="Pfam" id="PF00580"/>
    </source>
</evidence>